<evidence type="ECO:0000256" key="8">
    <source>
        <dbReference type="ARBA" id="ARBA00023175"/>
    </source>
</evidence>
<dbReference type="PROSITE" id="PS51456">
    <property type="entry name" value="MYOSIN_MOTOR"/>
    <property type="match status" value="1"/>
</dbReference>
<name>A0A0D2VRV5_CAPO3</name>
<dbReference type="Pfam" id="PF00063">
    <property type="entry name" value="Myosin_head"/>
    <property type="match status" value="1"/>
</dbReference>
<dbReference type="Gene3D" id="1.20.120.720">
    <property type="entry name" value="Myosin VI head, motor domain, U50 subdomain"/>
    <property type="match status" value="1"/>
</dbReference>
<dbReference type="Gene3D" id="1.10.10.820">
    <property type="match status" value="1"/>
</dbReference>
<dbReference type="Proteomes" id="UP000008743">
    <property type="component" value="Unassembled WGS sequence"/>
</dbReference>
<dbReference type="Gene3D" id="1.20.58.530">
    <property type="match status" value="1"/>
</dbReference>
<dbReference type="InterPro" id="IPR049016">
    <property type="entry name" value="MYO6_lever"/>
</dbReference>
<keyword evidence="5 10" id="KW-0067">ATP-binding</keyword>
<dbReference type="CDD" id="cd21759">
    <property type="entry name" value="CBD_MYO6-like"/>
    <property type="match status" value="1"/>
</dbReference>
<dbReference type="STRING" id="595528.A0A0D2VRV5"/>
<feature type="domain" description="Myosin motor" evidence="12">
    <location>
        <begin position="56"/>
        <end position="750"/>
    </location>
</feature>
<keyword evidence="7 10" id="KW-0518">Myosin</keyword>
<dbReference type="PROSITE" id="PS51844">
    <property type="entry name" value="SH3_LIKE"/>
    <property type="match status" value="1"/>
</dbReference>
<dbReference type="CDD" id="cd01382">
    <property type="entry name" value="MYSc_Myo6"/>
    <property type="match status" value="1"/>
</dbReference>
<keyword evidence="8 10" id="KW-0505">Motor protein</keyword>
<feature type="domain" description="Myosin N-terminal SH3-like" evidence="13">
    <location>
        <begin position="1"/>
        <end position="52"/>
    </location>
</feature>
<dbReference type="GO" id="GO:0005886">
    <property type="term" value="C:plasma membrane"/>
    <property type="evidence" value="ECO:0007669"/>
    <property type="project" value="TreeGrafter"/>
</dbReference>
<evidence type="ECO:0000256" key="9">
    <source>
        <dbReference type="ARBA" id="ARBA00023203"/>
    </source>
</evidence>
<evidence type="ECO:0000256" key="10">
    <source>
        <dbReference type="PROSITE-ProRule" id="PRU00782"/>
    </source>
</evidence>
<dbReference type="GO" id="GO:0030139">
    <property type="term" value="C:endocytic vesicle"/>
    <property type="evidence" value="ECO:0007669"/>
    <property type="project" value="TreeGrafter"/>
</dbReference>
<dbReference type="Gene3D" id="3.30.70.1590">
    <property type="match status" value="1"/>
</dbReference>
<proteinExistence type="inferred from homology"/>
<dbReference type="InterPro" id="IPR032412">
    <property type="entry name" value="Myosin-VI_CBD"/>
</dbReference>
<dbReference type="InParanoid" id="A0A0D2VRV5"/>
<comment type="similarity">
    <text evidence="10">Belongs to the TRAFAC class myosin-kinesin ATPase superfamily. Myosin family.</text>
</comment>
<dbReference type="AlphaFoldDB" id="A0A0D2VRV5"/>
<keyword evidence="4 10" id="KW-0547">Nucleotide-binding</keyword>
<evidence type="ECO:0000313" key="14">
    <source>
        <dbReference type="EMBL" id="KJE93657.1"/>
    </source>
</evidence>
<dbReference type="Gene3D" id="6.10.220.10">
    <property type="match status" value="1"/>
</dbReference>
<dbReference type="GO" id="GO:0016459">
    <property type="term" value="C:myosin complex"/>
    <property type="evidence" value="ECO:0007669"/>
    <property type="project" value="UniProtKB-KW"/>
</dbReference>
<dbReference type="InterPro" id="IPR036114">
    <property type="entry name" value="MYSc_Myo6"/>
</dbReference>
<feature type="region of interest" description="Actin-binding" evidence="10">
    <location>
        <begin position="630"/>
        <end position="652"/>
    </location>
</feature>
<dbReference type="PhylomeDB" id="A0A0D2VRV5"/>
<dbReference type="GO" id="GO:0030048">
    <property type="term" value="P:actin filament-based movement"/>
    <property type="evidence" value="ECO:0007669"/>
    <property type="project" value="TreeGrafter"/>
</dbReference>
<dbReference type="Gene3D" id="3.40.850.10">
    <property type="entry name" value="Kinesin motor domain"/>
    <property type="match status" value="1"/>
</dbReference>
<reference evidence="15" key="1">
    <citation type="submission" date="2011-02" db="EMBL/GenBank/DDBJ databases">
        <title>The Genome Sequence of Capsaspora owczarzaki ATCC 30864.</title>
        <authorList>
            <person name="Russ C."/>
            <person name="Cuomo C."/>
            <person name="Burger G."/>
            <person name="Gray M.W."/>
            <person name="Holland P.W.H."/>
            <person name="King N."/>
            <person name="Lang F.B.F."/>
            <person name="Roger A.J."/>
            <person name="Ruiz-Trillo I."/>
            <person name="Young S.K."/>
            <person name="Zeng Q."/>
            <person name="Gargeya S."/>
            <person name="Alvarado L."/>
            <person name="Berlin A."/>
            <person name="Chapman S.B."/>
            <person name="Chen Z."/>
            <person name="Freedman E."/>
            <person name="Gellesch M."/>
            <person name="Goldberg J."/>
            <person name="Griggs A."/>
            <person name="Gujja S."/>
            <person name="Heilman E."/>
            <person name="Heiman D."/>
            <person name="Howarth C."/>
            <person name="Mehta T."/>
            <person name="Neiman D."/>
            <person name="Pearson M."/>
            <person name="Roberts A."/>
            <person name="Saif S."/>
            <person name="Shea T."/>
            <person name="Shenoy N."/>
            <person name="Sisk P."/>
            <person name="Stolte C."/>
            <person name="Sykes S."/>
            <person name="White J."/>
            <person name="Yandava C."/>
            <person name="Haas B."/>
            <person name="Nusbaum C."/>
            <person name="Birren B."/>
        </authorList>
    </citation>
    <scope>NUCLEOTIDE SEQUENCE</scope>
    <source>
        <strain evidence="15">ATCC 30864</strain>
    </source>
</reference>
<dbReference type="GO" id="GO:0005524">
    <property type="term" value="F:ATP binding"/>
    <property type="evidence" value="ECO:0007669"/>
    <property type="project" value="UniProtKB-UniRule"/>
</dbReference>
<dbReference type="SMART" id="SM00242">
    <property type="entry name" value="MYSc"/>
    <property type="match status" value="1"/>
</dbReference>
<dbReference type="SUPFAM" id="SSF52540">
    <property type="entry name" value="P-loop containing nucleoside triphosphate hydrolases"/>
    <property type="match status" value="1"/>
</dbReference>
<dbReference type="InterPro" id="IPR004009">
    <property type="entry name" value="SH3_Myosin"/>
</dbReference>
<dbReference type="InterPro" id="IPR001609">
    <property type="entry name" value="Myosin_head_motor_dom-like"/>
</dbReference>
<dbReference type="CDD" id="cd21958">
    <property type="entry name" value="MyUb_Myo6"/>
    <property type="match status" value="1"/>
</dbReference>
<dbReference type="RefSeq" id="XP_004348242.2">
    <property type="nucleotide sequence ID" value="XM_004348192.2"/>
</dbReference>
<dbReference type="FunCoup" id="A0A0D2VRV5">
    <property type="interactions" value="69"/>
</dbReference>
<gene>
    <name evidence="14" type="ORF">CAOG_004414</name>
</gene>
<keyword evidence="15" id="KW-1185">Reference proteome</keyword>
<dbReference type="Gene3D" id="2.30.30.360">
    <property type="entry name" value="Myosin S1 fragment, N-terminal"/>
    <property type="match status" value="1"/>
</dbReference>
<protein>
    <submittedName>
        <fullName evidence="14">Myosin-VI</fullName>
    </submittedName>
</protein>
<evidence type="ECO:0000256" key="11">
    <source>
        <dbReference type="SAM" id="MobiDB-lite"/>
    </source>
</evidence>
<evidence type="ECO:0000256" key="7">
    <source>
        <dbReference type="ARBA" id="ARBA00023123"/>
    </source>
</evidence>
<evidence type="ECO:0000256" key="5">
    <source>
        <dbReference type="ARBA" id="ARBA00022840"/>
    </source>
</evidence>
<keyword evidence="2" id="KW-0963">Cytoplasm</keyword>
<dbReference type="PANTHER" id="PTHR13140">
    <property type="entry name" value="MYOSIN"/>
    <property type="match status" value="1"/>
</dbReference>
<keyword evidence="6" id="KW-0112">Calmodulin-binding</keyword>
<dbReference type="InterPro" id="IPR027417">
    <property type="entry name" value="P-loop_NTPase"/>
</dbReference>
<evidence type="ECO:0000256" key="1">
    <source>
        <dbReference type="ARBA" id="ARBA00004496"/>
    </source>
</evidence>
<comment type="subcellular location">
    <subcellularLocation>
        <location evidence="1">Cytoplasm</location>
    </subcellularLocation>
</comment>
<dbReference type="EMBL" id="KE346365">
    <property type="protein sequence ID" value="KJE93657.1"/>
    <property type="molecule type" value="Genomic_DNA"/>
</dbReference>
<organism evidence="14 15">
    <name type="scientific">Capsaspora owczarzaki (strain ATCC 30864)</name>
    <dbReference type="NCBI Taxonomy" id="595528"/>
    <lineage>
        <taxon>Eukaryota</taxon>
        <taxon>Filasterea</taxon>
        <taxon>Capsaspora</taxon>
    </lineage>
</organism>
<evidence type="ECO:0000256" key="3">
    <source>
        <dbReference type="ARBA" id="ARBA00022553"/>
    </source>
</evidence>
<dbReference type="InterPro" id="IPR008989">
    <property type="entry name" value="Myosin_S1_N"/>
</dbReference>
<dbReference type="InterPro" id="IPR036961">
    <property type="entry name" value="Kinesin_motor_dom_sf"/>
</dbReference>
<dbReference type="Pfam" id="PF21521">
    <property type="entry name" value="MYO6_lever"/>
    <property type="match status" value="1"/>
</dbReference>
<feature type="compositionally biased region" description="Basic and acidic residues" evidence="11">
    <location>
        <begin position="937"/>
        <end position="1027"/>
    </location>
</feature>
<accession>A0A0D2VRV5</accession>
<dbReference type="OrthoDB" id="6108017at2759"/>
<keyword evidence="3" id="KW-0597">Phosphoprotein</keyword>
<dbReference type="FunFam" id="1.10.10.820:FF:000001">
    <property type="entry name" value="Myosin heavy chain"/>
    <property type="match status" value="1"/>
</dbReference>
<keyword evidence="9 10" id="KW-0009">Actin-binding</keyword>
<dbReference type="GO" id="GO:0005516">
    <property type="term" value="F:calmodulin binding"/>
    <property type="evidence" value="ECO:0007669"/>
    <property type="project" value="UniProtKB-KW"/>
</dbReference>
<dbReference type="Pfam" id="PF16521">
    <property type="entry name" value="Myosin-VI_CBD"/>
    <property type="match status" value="1"/>
</dbReference>
<dbReference type="GO" id="GO:0000146">
    <property type="term" value="F:microfilament motor activity"/>
    <property type="evidence" value="ECO:0007669"/>
    <property type="project" value="TreeGrafter"/>
</dbReference>
<evidence type="ECO:0000256" key="2">
    <source>
        <dbReference type="ARBA" id="ARBA00022490"/>
    </source>
</evidence>
<feature type="binding site" evidence="10">
    <location>
        <begin position="149"/>
        <end position="156"/>
    </location>
    <ligand>
        <name>ATP</name>
        <dbReference type="ChEBI" id="CHEBI:30616"/>
    </ligand>
</feature>
<dbReference type="PRINTS" id="PR00193">
    <property type="entry name" value="MYOSINHEAVY"/>
</dbReference>
<dbReference type="eggNOG" id="KOG0163">
    <property type="taxonomic scope" value="Eukaryota"/>
</dbReference>
<evidence type="ECO:0000313" key="15">
    <source>
        <dbReference type="Proteomes" id="UP000008743"/>
    </source>
</evidence>
<dbReference type="GO" id="GO:0051015">
    <property type="term" value="F:actin filament binding"/>
    <property type="evidence" value="ECO:0007669"/>
    <property type="project" value="InterPro"/>
</dbReference>
<dbReference type="GO" id="GO:0007015">
    <property type="term" value="P:actin filament organization"/>
    <property type="evidence" value="ECO:0007669"/>
    <property type="project" value="TreeGrafter"/>
</dbReference>
<evidence type="ECO:0000256" key="6">
    <source>
        <dbReference type="ARBA" id="ARBA00022860"/>
    </source>
</evidence>
<feature type="region of interest" description="Disordered" evidence="11">
    <location>
        <begin position="1118"/>
        <end position="1137"/>
    </location>
</feature>
<evidence type="ECO:0000259" key="13">
    <source>
        <dbReference type="PROSITE" id="PS51844"/>
    </source>
</evidence>
<evidence type="ECO:0000259" key="12">
    <source>
        <dbReference type="PROSITE" id="PS51456"/>
    </source>
</evidence>
<evidence type="ECO:0000256" key="4">
    <source>
        <dbReference type="ARBA" id="ARBA00022741"/>
    </source>
</evidence>
<feature type="region of interest" description="Disordered" evidence="11">
    <location>
        <begin position="937"/>
        <end position="1036"/>
    </location>
</feature>
<dbReference type="PANTHER" id="PTHR13140:SF745">
    <property type="entry name" value="UNCONVENTIONAL MYOSIN-VI"/>
    <property type="match status" value="1"/>
</dbReference>
<sequence>MEGKRVWAPNTNEGYELCDIVDFAVETITAQPVSGGGAAREVSYDRVFPADDADNNDVDDNCALMFLNEASLLHNLRKRYAKGAIYTYTANILIAVNPYASLPIYDGKSIERYRGKSLGVEPPHVFAIADKAYRDMKASKTSQSVIVSGESGAGKTESTKYIIRYLTDSLSSSGDLEQRILQANPILESFGNAKTTRNYNSSRFGKFVEIHFDSKSTVSGAYISHYLLEKSRIVSQASEERNYHIFYQMCHGAPADMAGALGLSTPDKFRYLKSGTTTPLKGLDDKGDFLKLTTAMGLIGMSQEEQVNIFKTVGAVLQLGNIDFEESTKDNKGGSEVAGSSITVATAVANLLGVNVDDLKEKLCSRVMSTTRGGAMGTIYKVPLKTGEASSARDAMAKTIYSRLFDWIVARVNKCFPFSESVNYIGVLDIAGFEFFQHNSFEQFCINFCNEKLQQFFNEKVLKQEQEIYAKEGITYREIEYLDNQDVIDMIEDKKEGILAALDEEAKLPTPLDKHFSQTLHNKFKKHFRFVSPKKSKVPSQKKLTDDEAFMIRHYAGAVCYEVVGFVDKNNDALHADLEMLLDETKDAFIKELFSKPASAEGDAKDSGKDNGKRAKLHFESVGKKFSSQLTELMDKLRATRSNFVRCIKPNLKMLPNIFSGAEILSQLQCAGMVEVLTLLQGGYPSRTAFSDLYEMYKGFLPAKLSSLDPRTFCQALFKALGMDETHFQFGMSKVFFKSGKFAEFDKMTKADPENLKALIETVTRWLVRKRWRKVIFGVLSTIKLQRKITYRGNAALLVQSVIRRFNAQNKIRPRIRARRELLAIQEHLKIVNDIISKLKKDGDKFTKKLKPVEDSIEEVSKGLWTIDPKTIFAKLKDANDEIARQLTELKSKKKEQEEEERLRKLAEEMEKERLRKEEEERKRRELEEELRKKAELEAARKKAEEEERKRQEELRKQREAEAANKKLQEKLEKERQEELQRKQQEEQEKRDLELAVRVAEDTSQGKDVLEDARKEEEKRQKEAAKGKEKKKGKHDLSKWKYAELRDTINTSVDLELLEACREEFHRRLKVYHAWKMKHMKKNMATNAATSGPGGAQAAEVVAEEDQRAPSEVLENAAEINDTGAPPPPPRTASKAENREQRYFKIPFIRPSDQNAANKAKMYKKKGWWYAHFDGQWIARQLEWHPEKDPVLLLAGRDDLEMCELSLEETGLCRKRGAEILVEEFDEAWTKYGGEPWTPAWKEKAAKSKKK</sequence>